<dbReference type="InterPro" id="IPR036852">
    <property type="entry name" value="Peptidase_S8/S53_dom_sf"/>
</dbReference>
<evidence type="ECO:0000256" key="5">
    <source>
        <dbReference type="PROSITE-ProRule" id="PRU01240"/>
    </source>
</evidence>
<feature type="domain" description="Peptidase S8/S53" evidence="7">
    <location>
        <begin position="267"/>
        <end position="501"/>
    </location>
</feature>
<organism evidence="8 9">
    <name type="scientific">Thermobispora bispora (strain ATCC 19993 / DSM 43833 / CBS 139.67 / JCM 10125 / KCTC 9307 / NBRC 14880 / R51)</name>
    <dbReference type="NCBI Taxonomy" id="469371"/>
    <lineage>
        <taxon>Bacteria</taxon>
        <taxon>Bacillati</taxon>
        <taxon>Actinomycetota</taxon>
        <taxon>Actinomycetes</taxon>
        <taxon>Streptosporangiales</taxon>
        <taxon>Streptosporangiaceae</taxon>
        <taxon>Thermobispora</taxon>
    </lineage>
</organism>
<reference evidence="8 9" key="1">
    <citation type="submission" date="2010-01" db="EMBL/GenBank/DDBJ databases">
        <title>The complete genome of Thermobispora bispora DSM 43833.</title>
        <authorList>
            <consortium name="US DOE Joint Genome Institute (JGI-PGF)"/>
            <person name="Lucas S."/>
            <person name="Copeland A."/>
            <person name="Lapidus A."/>
            <person name="Glavina del Rio T."/>
            <person name="Dalin E."/>
            <person name="Tice H."/>
            <person name="Bruce D."/>
            <person name="Goodwin L."/>
            <person name="Pitluck S."/>
            <person name="Kyrpides N."/>
            <person name="Mavromatis K."/>
            <person name="Ivanova N."/>
            <person name="Mikhailova N."/>
            <person name="Chertkov O."/>
            <person name="Brettin T."/>
            <person name="Detter J.C."/>
            <person name="Han C."/>
            <person name="Larimer F."/>
            <person name="Land M."/>
            <person name="Hauser L."/>
            <person name="Markowitz V."/>
            <person name="Cheng J.-F."/>
            <person name="Hugenholtz P."/>
            <person name="Woyke T."/>
            <person name="Wu D."/>
            <person name="Jando M."/>
            <person name="Schneider S."/>
            <person name="Klenk H.-P."/>
            <person name="Eisen J.A."/>
        </authorList>
    </citation>
    <scope>NUCLEOTIDE SEQUENCE [LARGE SCALE GENOMIC DNA]</scope>
    <source>
        <strain evidence="9">ATCC 19993 / DSM 43833 / CBS 139.67 / JCM 10125 / KCTC 9307 / NBRC 14880 / R51</strain>
    </source>
</reference>
<dbReference type="InterPro" id="IPR022398">
    <property type="entry name" value="Peptidase_S8_His-AS"/>
</dbReference>
<dbReference type="eggNOG" id="COG1404">
    <property type="taxonomic scope" value="Bacteria"/>
</dbReference>
<dbReference type="PROSITE" id="PS51892">
    <property type="entry name" value="SUBTILASE"/>
    <property type="match status" value="1"/>
</dbReference>
<dbReference type="PANTHER" id="PTHR43806:SF11">
    <property type="entry name" value="CEREVISIN-RELATED"/>
    <property type="match status" value="1"/>
</dbReference>
<evidence type="ECO:0000313" key="9">
    <source>
        <dbReference type="Proteomes" id="UP000006640"/>
    </source>
</evidence>
<evidence type="ECO:0000256" key="3">
    <source>
        <dbReference type="ARBA" id="ARBA00022801"/>
    </source>
</evidence>
<comment type="similarity">
    <text evidence="1 5">Belongs to the peptidase S8 family.</text>
</comment>
<proteinExistence type="inferred from homology"/>
<dbReference type="InterPro" id="IPR008964">
    <property type="entry name" value="Invasin/intimin_cell_adhesion"/>
</dbReference>
<feature type="active site" description="Charge relay system" evidence="5">
    <location>
        <position position="311"/>
    </location>
</feature>
<dbReference type="OrthoDB" id="9790784at2"/>
<dbReference type="GO" id="GO:0006508">
    <property type="term" value="P:proteolysis"/>
    <property type="evidence" value="ECO:0007669"/>
    <property type="project" value="UniProtKB-KW"/>
</dbReference>
<dbReference type="PROSITE" id="PS00137">
    <property type="entry name" value="SUBTILASE_HIS"/>
    <property type="match status" value="1"/>
</dbReference>
<dbReference type="SUPFAM" id="SSF49373">
    <property type="entry name" value="Invasin/intimin cell-adhesion fragments"/>
    <property type="match status" value="1"/>
</dbReference>
<evidence type="ECO:0000256" key="1">
    <source>
        <dbReference type="ARBA" id="ARBA00011073"/>
    </source>
</evidence>
<dbReference type="InterPro" id="IPR050131">
    <property type="entry name" value="Peptidase_S8_subtilisin-like"/>
</dbReference>
<dbReference type="EMBL" id="CP001874">
    <property type="protein sequence ID" value="ADG89048.1"/>
    <property type="molecule type" value="Genomic_DNA"/>
</dbReference>
<dbReference type="Pfam" id="PF00082">
    <property type="entry name" value="Peptidase_S8"/>
    <property type="match status" value="1"/>
</dbReference>
<evidence type="ECO:0000256" key="2">
    <source>
        <dbReference type="ARBA" id="ARBA00022670"/>
    </source>
</evidence>
<dbReference type="InterPro" id="IPR000209">
    <property type="entry name" value="Peptidase_S8/S53_dom"/>
</dbReference>
<feature type="compositionally biased region" description="Low complexity" evidence="6">
    <location>
        <begin position="577"/>
        <end position="600"/>
    </location>
</feature>
<evidence type="ECO:0000259" key="7">
    <source>
        <dbReference type="Pfam" id="PF00082"/>
    </source>
</evidence>
<feature type="active site" description="Charge relay system" evidence="5">
    <location>
        <position position="481"/>
    </location>
</feature>
<keyword evidence="4 5" id="KW-0720">Serine protease</keyword>
<evidence type="ECO:0000313" key="8">
    <source>
        <dbReference type="EMBL" id="ADG89048.1"/>
    </source>
</evidence>
<feature type="compositionally biased region" description="Low complexity" evidence="6">
    <location>
        <begin position="607"/>
        <end position="646"/>
    </location>
</feature>
<dbReference type="PANTHER" id="PTHR43806">
    <property type="entry name" value="PEPTIDASE S8"/>
    <property type="match status" value="1"/>
</dbReference>
<evidence type="ECO:0000256" key="4">
    <source>
        <dbReference type="ARBA" id="ARBA00022825"/>
    </source>
</evidence>
<dbReference type="KEGG" id="tbi:Tbis_2339"/>
<name>D6Y3U6_THEBD</name>
<protein>
    <submittedName>
        <fullName evidence="8">Peptidase S8 and S53 subtilisin kexin sedolisin</fullName>
    </submittedName>
</protein>
<dbReference type="PRINTS" id="PR00723">
    <property type="entry name" value="SUBTILISIN"/>
</dbReference>
<feature type="compositionally biased region" description="Basic and acidic residues" evidence="6">
    <location>
        <begin position="1"/>
        <end position="16"/>
    </location>
</feature>
<sequence length="672" mass="68444">MVTSNDKPKDGKEEPRPAAAGRTRQAARQSPRPVEPRPRRYMVAALPQQSLAMRGVTAPAMDAAGLLRLLEEDPQVRVRRRLRDTGGAGTLCTGGAPFPPIVVADMTPEHALTLRLRHPQLHIERDRLLALAEAAPRRRRASAAVLPPGPELTVTFLVKGAGGRPVPGAVVYVIGAAWTAQAVTGPDGRATVTMTGETPESVTGVVVKPRAGHWSAYLDRPSLATDRDNLVELTPLADAIPGFPGTQVFGWGQRAMNLDRLPPTLRGAGVKIAIIDSGADTGHPDLAGRVRAGLDLTGDRPDGWTADGAGHGSHCAGIIAGADDGRGIVGFAVEAEVHVCKIFPGGRFSDLIEALDHAIGEGIDVVSLGLACRHPSQLVAAKIDQARNAGVACVVAAGSDGGPVWFPGVLPTVLTVTAIGKTGEFPPGTAHAAELREPRTADGYFSPKFACHGPEVDVCAPGVAILSSVPPDGYAVMDGASAAAPHVAGLAALVLAHHPDFHGAFAARDARRVDRLFQIIKASCTPIDLGDARRTGAGLPDALRALAPALALIAPDPGEVTTLLEQLTTEMVTAGLLPPAAGQGTPGAAPAAGPAAQPPGRYGHAGAGAVNGAAAQAGGPESSSGPAPRGAAAGAPPGSAGPVPDGLSALCWLAEEMQAAGLPVEPVSDLLD</sequence>
<dbReference type="InterPro" id="IPR015500">
    <property type="entry name" value="Peptidase_S8_subtilisin-rel"/>
</dbReference>
<evidence type="ECO:0000256" key="6">
    <source>
        <dbReference type="SAM" id="MobiDB-lite"/>
    </source>
</evidence>
<keyword evidence="2 5" id="KW-0645">Protease</keyword>
<feature type="compositionally biased region" description="Low complexity" evidence="6">
    <location>
        <begin position="17"/>
        <end position="29"/>
    </location>
</feature>
<dbReference type="HOGENOM" id="CLU_031782_0_0_11"/>
<accession>D6Y3U6</accession>
<gene>
    <name evidence="8" type="ordered locus">Tbis_2339</name>
</gene>
<feature type="region of interest" description="Disordered" evidence="6">
    <location>
        <begin position="1"/>
        <end position="39"/>
    </location>
</feature>
<feature type="region of interest" description="Disordered" evidence="6">
    <location>
        <begin position="577"/>
        <end position="646"/>
    </location>
</feature>
<dbReference type="Gene3D" id="3.40.50.200">
    <property type="entry name" value="Peptidase S8/S53 domain"/>
    <property type="match status" value="1"/>
</dbReference>
<dbReference type="STRING" id="469371.Tbis_2339"/>
<dbReference type="AlphaFoldDB" id="D6Y3U6"/>
<keyword evidence="9" id="KW-1185">Reference proteome</keyword>
<dbReference type="RefSeq" id="WP_013132581.1">
    <property type="nucleotide sequence ID" value="NC_014165.1"/>
</dbReference>
<dbReference type="Proteomes" id="UP000006640">
    <property type="component" value="Chromosome"/>
</dbReference>
<dbReference type="SUPFAM" id="SSF52743">
    <property type="entry name" value="Subtilisin-like"/>
    <property type="match status" value="1"/>
</dbReference>
<keyword evidence="3 5" id="KW-0378">Hydrolase</keyword>
<dbReference type="GO" id="GO:0004252">
    <property type="term" value="F:serine-type endopeptidase activity"/>
    <property type="evidence" value="ECO:0007669"/>
    <property type="project" value="UniProtKB-UniRule"/>
</dbReference>
<feature type="active site" description="Charge relay system" evidence="5">
    <location>
        <position position="276"/>
    </location>
</feature>